<gene>
    <name evidence="2" type="ORF">LCGC14_1332600</name>
</gene>
<dbReference type="AlphaFoldDB" id="A0A0F9NIJ0"/>
<name>A0A0F9NIJ0_9ZZZZ</name>
<feature type="region of interest" description="Disordered" evidence="1">
    <location>
        <begin position="287"/>
        <end position="322"/>
    </location>
</feature>
<organism evidence="2">
    <name type="scientific">marine sediment metagenome</name>
    <dbReference type="NCBI Taxonomy" id="412755"/>
    <lineage>
        <taxon>unclassified sequences</taxon>
        <taxon>metagenomes</taxon>
        <taxon>ecological metagenomes</taxon>
    </lineage>
</organism>
<dbReference type="InterPro" id="IPR036505">
    <property type="entry name" value="Amidase/PGRP_sf"/>
</dbReference>
<dbReference type="SUPFAM" id="SSF55846">
    <property type="entry name" value="N-acetylmuramoyl-L-alanine amidase-like"/>
    <property type="match status" value="1"/>
</dbReference>
<evidence type="ECO:0000313" key="2">
    <source>
        <dbReference type="EMBL" id="KKM81157.1"/>
    </source>
</evidence>
<dbReference type="Gene3D" id="3.40.80.10">
    <property type="entry name" value="Peptidoglycan recognition protein-like"/>
    <property type="match status" value="1"/>
</dbReference>
<sequence>MATWLDFCTRRPGPSWKQGYFGISSRPLTMIEGEVKHITLGPMSAALGVLDSTRQVSWPFTIPKVGKPLQHYPLESVCWHAGLMGDADLDTELVGNISLVGEEHEGVDGDTPTDSQFHWTTEISRETRRLCPLVAANPPELAVNLWEHNWLVATSCPNRLWSHSSNNWDDLIAVLEDIVALVNANGAIYALGAMGKRHIGPTEYAGWVAMGFTAKKVSKADLDKLPDWDDKVAATRFKPTGHPGAALKTWISSYNTHRHSIKGSGNNNHVQVRAAAAKLRADATKADTALRSDLSDHEGDSGQHGSGSYTDAKAVKAVKDKL</sequence>
<proteinExistence type="predicted"/>
<feature type="compositionally biased region" description="Basic and acidic residues" evidence="1">
    <location>
        <begin position="287"/>
        <end position="301"/>
    </location>
</feature>
<dbReference type="GO" id="GO:0009253">
    <property type="term" value="P:peptidoglycan catabolic process"/>
    <property type="evidence" value="ECO:0007669"/>
    <property type="project" value="InterPro"/>
</dbReference>
<protein>
    <submittedName>
        <fullName evidence="2">Uncharacterized protein</fullName>
    </submittedName>
</protein>
<evidence type="ECO:0000256" key="1">
    <source>
        <dbReference type="SAM" id="MobiDB-lite"/>
    </source>
</evidence>
<feature type="compositionally biased region" description="Basic and acidic residues" evidence="1">
    <location>
        <begin position="313"/>
        <end position="322"/>
    </location>
</feature>
<dbReference type="GO" id="GO:0008745">
    <property type="term" value="F:N-acetylmuramoyl-L-alanine amidase activity"/>
    <property type="evidence" value="ECO:0007669"/>
    <property type="project" value="InterPro"/>
</dbReference>
<comment type="caution">
    <text evidence="2">The sequence shown here is derived from an EMBL/GenBank/DDBJ whole genome shotgun (WGS) entry which is preliminary data.</text>
</comment>
<dbReference type="EMBL" id="LAZR01008068">
    <property type="protein sequence ID" value="KKM81157.1"/>
    <property type="molecule type" value="Genomic_DNA"/>
</dbReference>
<accession>A0A0F9NIJ0</accession>
<reference evidence="2" key="1">
    <citation type="journal article" date="2015" name="Nature">
        <title>Complex archaea that bridge the gap between prokaryotes and eukaryotes.</title>
        <authorList>
            <person name="Spang A."/>
            <person name="Saw J.H."/>
            <person name="Jorgensen S.L."/>
            <person name="Zaremba-Niedzwiedzka K."/>
            <person name="Martijn J."/>
            <person name="Lind A.E."/>
            <person name="van Eijk R."/>
            <person name="Schleper C."/>
            <person name="Guy L."/>
            <person name="Ettema T.J."/>
        </authorList>
    </citation>
    <scope>NUCLEOTIDE SEQUENCE</scope>
</reference>